<keyword evidence="1" id="KW-0812">Transmembrane</keyword>
<proteinExistence type="predicted"/>
<evidence type="ECO:0000313" key="3">
    <source>
        <dbReference type="Proteomes" id="UP000267027"/>
    </source>
</evidence>
<keyword evidence="3" id="KW-1185">Reference proteome</keyword>
<accession>A0A0R3PHQ1</accession>
<dbReference type="STRING" id="334426.A0A0R3PHQ1"/>
<name>A0A0R3PHQ1_ANGCS</name>
<reference evidence="4" key="1">
    <citation type="submission" date="2017-02" db="UniProtKB">
        <authorList>
            <consortium name="WormBaseParasite"/>
        </authorList>
    </citation>
    <scope>IDENTIFICATION</scope>
</reference>
<dbReference type="PANTHER" id="PTHR23503:SF39">
    <property type="entry name" value="MAJOR FACILITATOR SUPERFAMILY (MFS) PROFILE DOMAIN-CONTAINING PROTEIN"/>
    <property type="match status" value="1"/>
</dbReference>
<dbReference type="GO" id="GO:0015149">
    <property type="term" value="F:hexose transmembrane transporter activity"/>
    <property type="evidence" value="ECO:0007669"/>
    <property type="project" value="TreeGrafter"/>
</dbReference>
<dbReference type="AlphaFoldDB" id="A0A0R3PHQ1"/>
<evidence type="ECO:0000313" key="2">
    <source>
        <dbReference type="EMBL" id="VDM55463.1"/>
    </source>
</evidence>
<dbReference type="EMBL" id="UYYA01001526">
    <property type="protein sequence ID" value="VDM55463.1"/>
    <property type="molecule type" value="Genomic_DNA"/>
</dbReference>
<dbReference type="Gene3D" id="1.20.1250.20">
    <property type="entry name" value="MFS general substrate transporter like domains"/>
    <property type="match status" value="1"/>
</dbReference>
<keyword evidence="1" id="KW-1133">Transmembrane helix</keyword>
<feature type="transmembrane region" description="Helical" evidence="1">
    <location>
        <begin position="84"/>
        <end position="106"/>
    </location>
</feature>
<dbReference type="GO" id="GO:0016020">
    <property type="term" value="C:membrane"/>
    <property type="evidence" value="ECO:0007669"/>
    <property type="project" value="TreeGrafter"/>
</dbReference>
<dbReference type="PANTHER" id="PTHR23503">
    <property type="entry name" value="SOLUTE CARRIER FAMILY 2"/>
    <property type="match status" value="1"/>
</dbReference>
<keyword evidence="1" id="KW-0472">Membrane</keyword>
<protein>
    <submittedName>
        <fullName evidence="4">Inner membrane protein</fullName>
    </submittedName>
</protein>
<evidence type="ECO:0000256" key="1">
    <source>
        <dbReference type="SAM" id="Phobius"/>
    </source>
</evidence>
<dbReference type="InterPro" id="IPR045263">
    <property type="entry name" value="GLUT"/>
</dbReference>
<dbReference type="WBParaSite" id="ACOC_0000387801-mRNA-1">
    <property type="protein sequence ID" value="ACOC_0000387801-mRNA-1"/>
    <property type="gene ID" value="ACOC_0000387801"/>
</dbReference>
<gene>
    <name evidence="2" type="ORF">ACOC_LOCUS3878</name>
</gene>
<reference evidence="2 3" key="2">
    <citation type="submission" date="2018-11" db="EMBL/GenBank/DDBJ databases">
        <authorList>
            <consortium name="Pathogen Informatics"/>
        </authorList>
    </citation>
    <scope>NUCLEOTIDE SEQUENCE [LARGE SCALE GENOMIC DNA]</scope>
    <source>
        <strain evidence="2 3">Costa Rica</strain>
    </source>
</reference>
<feature type="transmembrane region" description="Helical" evidence="1">
    <location>
        <begin position="17"/>
        <end position="42"/>
    </location>
</feature>
<dbReference type="Proteomes" id="UP000267027">
    <property type="component" value="Unassembled WGS sequence"/>
</dbReference>
<dbReference type="OrthoDB" id="5850415at2759"/>
<organism evidence="4">
    <name type="scientific">Angiostrongylus costaricensis</name>
    <name type="common">Nematode worm</name>
    <dbReference type="NCBI Taxonomy" id="334426"/>
    <lineage>
        <taxon>Eukaryota</taxon>
        <taxon>Metazoa</taxon>
        <taxon>Ecdysozoa</taxon>
        <taxon>Nematoda</taxon>
        <taxon>Chromadorea</taxon>
        <taxon>Rhabditida</taxon>
        <taxon>Rhabditina</taxon>
        <taxon>Rhabditomorpha</taxon>
        <taxon>Strongyloidea</taxon>
        <taxon>Metastrongylidae</taxon>
        <taxon>Angiostrongylus</taxon>
    </lineage>
</organism>
<sequence>MKLTSGSTVLQNALANVLIQVITLIGLSCLLLTTACGIGSISRFYAAELVPRNLLVSSVSILTVCEAVTKIAVEFAFFPVANIIGAQSLLMFLIPTAVFVVIMWAFCPETSRRTVSDVGVTLQK</sequence>
<evidence type="ECO:0000313" key="4">
    <source>
        <dbReference type="WBParaSite" id="ACOC_0000387801-mRNA-1"/>
    </source>
</evidence>
<dbReference type="InterPro" id="IPR036259">
    <property type="entry name" value="MFS_trans_sf"/>
</dbReference>
<dbReference type="PROSITE" id="PS51257">
    <property type="entry name" value="PROKAR_LIPOPROTEIN"/>
    <property type="match status" value="1"/>
</dbReference>